<evidence type="ECO:0000313" key="3">
    <source>
        <dbReference type="Proteomes" id="UP000351155"/>
    </source>
</evidence>
<dbReference type="EMBL" id="CAADIW010000022">
    <property type="protein sequence ID" value="VFS27707.1"/>
    <property type="molecule type" value="Genomic_DNA"/>
</dbReference>
<gene>
    <name evidence="2" type="ORF">NCTC12126_02821</name>
</gene>
<proteinExistence type="predicted"/>
<dbReference type="Proteomes" id="UP000351155">
    <property type="component" value="Unassembled WGS sequence"/>
</dbReference>
<name>A0A484XW90_9ENTR</name>
<dbReference type="AlphaFoldDB" id="A0A484XW90"/>
<organism evidence="2 3">
    <name type="scientific">Enterobacter cancerogenus</name>
    <dbReference type="NCBI Taxonomy" id="69218"/>
    <lineage>
        <taxon>Bacteria</taxon>
        <taxon>Pseudomonadati</taxon>
        <taxon>Pseudomonadota</taxon>
        <taxon>Gammaproteobacteria</taxon>
        <taxon>Enterobacterales</taxon>
        <taxon>Enterobacteriaceae</taxon>
        <taxon>Enterobacter</taxon>
        <taxon>Enterobacter cloacae complex</taxon>
    </lineage>
</organism>
<reference evidence="2 3" key="1">
    <citation type="submission" date="2019-03" db="EMBL/GenBank/DDBJ databases">
        <authorList>
            <consortium name="Pathogen Informatics"/>
        </authorList>
    </citation>
    <scope>NUCLEOTIDE SEQUENCE [LARGE SCALE GENOMIC DNA]</scope>
    <source>
        <strain evidence="2 3">NCTC12126</strain>
    </source>
</reference>
<keyword evidence="1" id="KW-0812">Transmembrane</keyword>
<protein>
    <submittedName>
        <fullName evidence="2">Uncharacterized protein</fullName>
    </submittedName>
</protein>
<accession>A0A484XW90</accession>
<evidence type="ECO:0000313" key="2">
    <source>
        <dbReference type="EMBL" id="VFS27707.1"/>
    </source>
</evidence>
<sequence>MVDDTAAALIIDLKAGLLLYVFGFPGGKPGNKDRDTEDAGKYQSGEGIGKRIIFAGKLHDNAGNGDR</sequence>
<keyword evidence="1" id="KW-1133">Transmembrane helix</keyword>
<evidence type="ECO:0000256" key="1">
    <source>
        <dbReference type="SAM" id="Phobius"/>
    </source>
</evidence>
<feature type="transmembrane region" description="Helical" evidence="1">
    <location>
        <begin position="6"/>
        <end position="24"/>
    </location>
</feature>
<keyword evidence="1" id="KW-0472">Membrane</keyword>